<sequence>MRAPNFELAVVHGDAPRRDNQCPVRSGNGSMLSLFLPVSRPQFTVSVSSLVRSRVAAGPASPASDLGRRPVSADERRACRVTARYLKACVFPRTALNFNRAAATAWLRWVSARREPPPAPCRRCCRPVRDVPLVTVLVFLVAPRSRRSDLESTSMLNFDHPLAAVLVLVASRRPAPPADRRAGVAGRGTAVSAVGLLPSLAPRVPSFPPVRPSPLINHRSLCTKWNSVCRATPRGGVVSIRRRAVRDRYSSLVKCASCLDKCYIVRPVSVFKLKSLWEWNFGLPSAARAARPPRQPLPRIYLYPLDRLCHSRSRLRSIPAVLRSTESRPGLRVDICAGDARRDERLRNLFHAKF</sequence>
<protein>
    <submittedName>
        <fullName evidence="1">Uncharacterized protein</fullName>
    </submittedName>
</protein>
<dbReference type="AlphaFoldDB" id="A0A4C1VHS7"/>
<organism evidence="1 2">
    <name type="scientific">Eumeta variegata</name>
    <name type="common">Bagworm moth</name>
    <name type="synonym">Eumeta japonica</name>
    <dbReference type="NCBI Taxonomy" id="151549"/>
    <lineage>
        <taxon>Eukaryota</taxon>
        <taxon>Metazoa</taxon>
        <taxon>Ecdysozoa</taxon>
        <taxon>Arthropoda</taxon>
        <taxon>Hexapoda</taxon>
        <taxon>Insecta</taxon>
        <taxon>Pterygota</taxon>
        <taxon>Neoptera</taxon>
        <taxon>Endopterygota</taxon>
        <taxon>Lepidoptera</taxon>
        <taxon>Glossata</taxon>
        <taxon>Ditrysia</taxon>
        <taxon>Tineoidea</taxon>
        <taxon>Psychidae</taxon>
        <taxon>Oiketicinae</taxon>
        <taxon>Eumeta</taxon>
    </lineage>
</organism>
<gene>
    <name evidence="1" type="ORF">EVAR_21392_1</name>
</gene>
<dbReference type="Proteomes" id="UP000299102">
    <property type="component" value="Unassembled WGS sequence"/>
</dbReference>
<accession>A0A4C1VHS7</accession>
<dbReference type="EMBL" id="BGZK01000340">
    <property type="protein sequence ID" value="GBP37857.1"/>
    <property type="molecule type" value="Genomic_DNA"/>
</dbReference>
<keyword evidence="2" id="KW-1185">Reference proteome</keyword>
<proteinExistence type="predicted"/>
<name>A0A4C1VHS7_EUMVA</name>
<reference evidence="1 2" key="1">
    <citation type="journal article" date="2019" name="Commun. Biol.">
        <title>The bagworm genome reveals a unique fibroin gene that provides high tensile strength.</title>
        <authorList>
            <person name="Kono N."/>
            <person name="Nakamura H."/>
            <person name="Ohtoshi R."/>
            <person name="Tomita M."/>
            <person name="Numata K."/>
            <person name="Arakawa K."/>
        </authorList>
    </citation>
    <scope>NUCLEOTIDE SEQUENCE [LARGE SCALE GENOMIC DNA]</scope>
</reference>
<evidence type="ECO:0000313" key="1">
    <source>
        <dbReference type="EMBL" id="GBP37857.1"/>
    </source>
</evidence>
<comment type="caution">
    <text evidence="1">The sequence shown here is derived from an EMBL/GenBank/DDBJ whole genome shotgun (WGS) entry which is preliminary data.</text>
</comment>
<evidence type="ECO:0000313" key="2">
    <source>
        <dbReference type="Proteomes" id="UP000299102"/>
    </source>
</evidence>